<evidence type="ECO:0000256" key="1">
    <source>
        <dbReference type="SAM" id="MobiDB-lite"/>
    </source>
</evidence>
<evidence type="ECO:0000313" key="2">
    <source>
        <dbReference type="EMBL" id="GIX94438.1"/>
    </source>
</evidence>
<evidence type="ECO:0000313" key="3">
    <source>
        <dbReference type="Proteomes" id="UP001054837"/>
    </source>
</evidence>
<feature type="compositionally biased region" description="Low complexity" evidence="1">
    <location>
        <begin position="57"/>
        <end position="68"/>
    </location>
</feature>
<proteinExistence type="predicted"/>
<keyword evidence="3" id="KW-1185">Reference proteome</keyword>
<dbReference type="AlphaFoldDB" id="A0AAV4PBM0"/>
<sequence>MAHGGEADHVTFPSKPPLPCVVHRRVSLRRDCNTTPVFATVKPAATDYRLLTPPPGSRDSSLSLSRPPSCTPARRGIDSVLADRTFSFFSNPPYRPHPFRTQNFSPKKS</sequence>
<feature type="region of interest" description="Disordered" evidence="1">
    <location>
        <begin position="49"/>
        <end position="76"/>
    </location>
</feature>
<organism evidence="2 3">
    <name type="scientific">Caerostris darwini</name>
    <dbReference type="NCBI Taxonomy" id="1538125"/>
    <lineage>
        <taxon>Eukaryota</taxon>
        <taxon>Metazoa</taxon>
        <taxon>Ecdysozoa</taxon>
        <taxon>Arthropoda</taxon>
        <taxon>Chelicerata</taxon>
        <taxon>Arachnida</taxon>
        <taxon>Araneae</taxon>
        <taxon>Araneomorphae</taxon>
        <taxon>Entelegynae</taxon>
        <taxon>Araneoidea</taxon>
        <taxon>Araneidae</taxon>
        <taxon>Caerostris</taxon>
    </lineage>
</organism>
<reference evidence="2 3" key="1">
    <citation type="submission" date="2021-06" db="EMBL/GenBank/DDBJ databases">
        <title>Caerostris darwini draft genome.</title>
        <authorList>
            <person name="Kono N."/>
            <person name="Arakawa K."/>
        </authorList>
    </citation>
    <scope>NUCLEOTIDE SEQUENCE [LARGE SCALE GENOMIC DNA]</scope>
</reference>
<protein>
    <submittedName>
        <fullName evidence="2">Uncharacterized protein</fullName>
    </submittedName>
</protein>
<accession>A0AAV4PBM0</accession>
<feature type="region of interest" description="Disordered" evidence="1">
    <location>
        <begin position="90"/>
        <end position="109"/>
    </location>
</feature>
<gene>
    <name evidence="2" type="primary">AVEN_270017_1</name>
    <name evidence="2" type="ORF">CDAR_457241</name>
</gene>
<feature type="compositionally biased region" description="Polar residues" evidence="1">
    <location>
        <begin position="100"/>
        <end position="109"/>
    </location>
</feature>
<name>A0AAV4PBM0_9ARAC</name>
<dbReference type="Proteomes" id="UP001054837">
    <property type="component" value="Unassembled WGS sequence"/>
</dbReference>
<comment type="caution">
    <text evidence="2">The sequence shown here is derived from an EMBL/GenBank/DDBJ whole genome shotgun (WGS) entry which is preliminary data.</text>
</comment>
<dbReference type="EMBL" id="BPLQ01002611">
    <property type="protein sequence ID" value="GIX94438.1"/>
    <property type="molecule type" value="Genomic_DNA"/>
</dbReference>